<dbReference type="EMBL" id="JBHSMG010000005">
    <property type="protein sequence ID" value="MFC5503441.1"/>
    <property type="molecule type" value="Genomic_DNA"/>
</dbReference>
<evidence type="ECO:0000313" key="2">
    <source>
        <dbReference type="Proteomes" id="UP001596039"/>
    </source>
</evidence>
<proteinExistence type="predicted"/>
<organism evidence="1 2">
    <name type="scientific">Lysinimonas soli</name>
    <dbReference type="NCBI Taxonomy" id="1074233"/>
    <lineage>
        <taxon>Bacteria</taxon>
        <taxon>Bacillati</taxon>
        <taxon>Actinomycetota</taxon>
        <taxon>Actinomycetes</taxon>
        <taxon>Micrococcales</taxon>
        <taxon>Microbacteriaceae</taxon>
        <taxon>Lysinimonas</taxon>
    </lineage>
</organism>
<name>A0ABW0NU19_9MICO</name>
<dbReference type="RefSeq" id="WP_386741152.1">
    <property type="nucleotide sequence ID" value="NZ_JBHSMG010000005.1"/>
</dbReference>
<gene>
    <name evidence="1" type="ORF">ACFPJ4_14425</name>
</gene>
<accession>A0ABW0NU19</accession>
<sequence length="318" mass="34869">MKFAVTEAWRDELLLARDARFPSERVAMAAAVRKGELIRISRGAYLRRDLWRALTPDARYRARIAAVAATSSPELIFGRESAAAMWRLPWHGPWTARVHAFDPTLLAGRTTKRVIRHAAGLRALDFVVIDGLRVTPLARTVVDVAASSDRYAAVVVADAALSGRSTAGEVLPKVGHADLRKQLSSIPQRHGSARARDVLEFADGRSGSPWESVSRVSIAVAGLPAPELQKAFPKPGGGFWYVDFWWEESNLIGEFDGKAKYLEAELRGGLSAEEVLYEEKQREDALRARGHRFSRWGSGVAASPRALATLLLAAGLRP</sequence>
<comment type="caution">
    <text evidence="1">The sequence shown here is derived from an EMBL/GenBank/DDBJ whole genome shotgun (WGS) entry which is preliminary data.</text>
</comment>
<evidence type="ECO:0000313" key="1">
    <source>
        <dbReference type="EMBL" id="MFC5503441.1"/>
    </source>
</evidence>
<evidence type="ECO:0008006" key="3">
    <source>
        <dbReference type="Google" id="ProtNLM"/>
    </source>
</evidence>
<keyword evidence="2" id="KW-1185">Reference proteome</keyword>
<reference evidence="2" key="1">
    <citation type="journal article" date="2019" name="Int. J. Syst. Evol. Microbiol.">
        <title>The Global Catalogue of Microorganisms (GCM) 10K type strain sequencing project: providing services to taxonomists for standard genome sequencing and annotation.</title>
        <authorList>
            <consortium name="The Broad Institute Genomics Platform"/>
            <consortium name="The Broad Institute Genome Sequencing Center for Infectious Disease"/>
            <person name="Wu L."/>
            <person name="Ma J."/>
        </authorList>
    </citation>
    <scope>NUCLEOTIDE SEQUENCE [LARGE SCALE GENOMIC DNA]</scope>
    <source>
        <strain evidence="2">CGMCC 4.6997</strain>
    </source>
</reference>
<dbReference type="Proteomes" id="UP001596039">
    <property type="component" value="Unassembled WGS sequence"/>
</dbReference>
<protein>
    <recommendedName>
        <fullName evidence="3">Type IV toxin-antitoxin system AbiEi family antitoxin domain-containing protein</fullName>
    </recommendedName>
</protein>